<evidence type="ECO:0000313" key="1">
    <source>
        <dbReference type="EMBL" id="DAD91818.1"/>
    </source>
</evidence>
<sequence length="56" mass="6717">MLGLIRELIYKIRSRDNREYFLDSQTKESIMRFQKAAKQSLISSDDFAKLFWKSRG</sequence>
<dbReference type="EMBL" id="BK015122">
    <property type="protein sequence ID" value="DAD91818.1"/>
    <property type="molecule type" value="Genomic_DNA"/>
</dbReference>
<organism evidence="1">
    <name type="scientific">Siphoviridae sp. ctfZQ2</name>
    <dbReference type="NCBI Taxonomy" id="2826415"/>
    <lineage>
        <taxon>Viruses</taxon>
        <taxon>Duplodnaviria</taxon>
        <taxon>Heunggongvirae</taxon>
        <taxon>Uroviricota</taxon>
        <taxon>Caudoviricetes</taxon>
    </lineage>
</organism>
<proteinExistence type="predicted"/>
<protein>
    <submittedName>
        <fullName evidence="1">Uncharacterized protein</fullName>
    </submittedName>
</protein>
<reference evidence="1" key="1">
    <citation type="journal article" date="2021" name="Proc. Natl. Acad. Sci. U.S.A.">
        <title>A Catalog of Tens of Thousands of Viruses from Human Metagenomes Reveals Hidden Associations with Chronic Diseases.</title>
        <authorList>
            <person name="Tisza M.J."/>
            <person name="Buck C.B."/>
        </authorList>
    </citation>
    <scope>NUCLEOTIDE SEQUENCE</scope>
    <source>
        <strain evidence="1">CtfZQ2</strain>
    </source>
</reference>
<accession>A0A8S5NC27</accession>
<name>A0A8S5NC27_9CAUD</name>